<accession>A0A087AK07</accession>
<dbReference type="RefSeq" id="WP_052295076.1">
    <property type="nucleotide sequence ID" value="NZ_ABXB03000001.1"/>
</dbReference>
<dbReference type="Pfam" id="PF01943">
    <property type="entry name" value="Polysacc_synt"/>
    <property type="match status" value="1"/>
</dbReference>
<evidence type="ECO:0000256" key="2">
    <source>
        <dbReference type="ARBA" id="ARBA00022692"/>
    </source>
</evidence>
<feature type="transmembrane region" description="Helical" evidence="5">
    <location>
        <begin position="118"/>
        <end position="140"/>
    </location>
</feature>
<comment type="subcellular location">
    <subcellularLocation>
        <location evidence="1">Membrane</location>
        <topology evidence="1">Multi-pass membrane protein</topology>
    </subcellularLocation>
</comment>
<feature type="transmembrane region" description="Helical" evidence="5">
    <location>
        <begin position="361"/>
        <end position="379"/>
    </location>
</feature>
<dbReference type="PANTHER" id="PTHR43424:SF1">
    <property type="entry name" value="LOCUS PUTATIVE PROTEIN 1-RELATED"/>
    <property type="match status" value="1"/>
</dbReference>
<dbReference type="Proteomes" id="UP000029074">
    <property type="component" value="Unassembled WGS sequence"/>
</dbReference>
<dbReference type="PANTHER" id="PTHR43424">
    <property type="entry name" value="LOCUS PUTATIVE PROTEIN 1-RELATED"/>
    <property type="match status" value="1"/>
</dbReference>
<dbReference type="CDD" id="cd13128">
    <property type="entry name" value="MATE_Wzx_like"/>
    <property type="match status" value="1"/>
</dbReference>
<sequence length="510" mass="56722">MAASEKTPSLTRNAMLNSLKTVMGMIFPLITFPYVSRILGAANIGKVNYAQSIVSYFALFAGLGISSYAIREGARIRDDRERLTRFARQIFTINLITSAIAYIAFFITIVAVQSLHAYMALLIIMCLNIGFTTIGVDWLYSIYEDYFYLSIRTILVQFVSLILMFVFVHKASDFVIYAGITVFASSAANIWGFFHASKFCSLAPTTETDFNRHIKPLMTLFTNNIAITIYSNAGTTFVGAMLGDVQVGLYTVAMKVYTIVRQVINSLTAVSLPRLSYLVENDHRGFINLLNQLFNTIVIACVPATILVYTLREPIVLILSGHEYLGATPLLGIVAFALLMATPNALMTSAILIPMRRESKVALATTTGAVVNIGLDFLLIPHFGMISACYSILAAEFSVFAVSAVCAADQLRKLRLWSALWHALLGGALIISADALMEWFTTFSNPFVDLLVRGCVYAAIYVSVMLVTRDTSFKFLLERFLRRKPKTAKQVEQEAKEILEEDREVRQDKR</sequence>
<gene>
    <name evidence="6" type="ORF">BGLCM_0693</name>
</gene>
<evidence type="ECO:0000313" key="6">
    <source>
        <dbReference type="EMBL" id="KFI59107.1"/>
    </source>
</evidence>
<reference evidence="6 7" key="1">
    <citation type="submission" date="2014-03" db="EMBL/GenBank/DDBJ databases">
        <title>Genomics of Bifidobacteria.</title>
        <authorList>
            <person name="Ventura M."/>
            <person name="Milani C."/>
            <person name="Lugli G.A."/>
        </authorList>
    </citation>
    <scope>NUCLEOTIDE SEQUENCE [LARGE SCALE GENOMIC DNA]</scope>
    <source>
        <strain evidence="6 7">LMG 11596</strain>
    </source>
</reference>
<protein>
    <submittedName>
        <fullName evidence="6">Putative LPS biosynthesis related flippase</fullName>
    </submittedName>
</protein>
<dbReference type="InterPro" id="IPR052556">
    <property type="entry name" value="PolySynth_Transporter"/>
</dbReference>
<feature type="transmembrane region" description="Helical" evidence="5">
    <location>
        <begin position="385"/>
        <end position="407"/>
    </location>
</feature>
<evidence type="ECO:0000313" key="7">
    <source>
        <dbReference type="Proteomes" id="UP000029074"/>
    </source>
</evidence>
<keyword evidence="7" id="KW-1185">Reference proteome</keyword>
<dbReference type="OrthoDB" id="103403at2"/>
<organism evidence="6 7">
    <name type="scientific">Bifidobacterium gallicum DSM 20093 = LMG 11596</name>
    <dbReference type="NCBI Taxonomy" id="561180"/>
    <lineage>
        <taxon>Bacteria</taxon>
        <taxon>Bacillati</taxon>
        <taxon>Actinomycetota</taxon>
        <taxon>Actinomycetes</taxon>
        <taxon>Bifidobacteriales</taxon>
        <taxon>Bifidobacteriaceae</taxon>
        <taxon>Bifidobacterium</taxon>
    </lineage>
</organism>
<name>A0A087AK07_9BIFI</name>
<feature type="transmembrane region" description="Helical" evidence="5">
    <location>
        <begin position="147"/>
        <end position="168"/>
    </location>
</feature>
<feature type="transmembrane region" description="Helical" evidence="5">
    <location>
        <begin position="21"/>
        <end position="41"/>
    </location>
</feature>
<keyword evidence="3 5" id="KW-1133">Transmembrane helix</keyword>
<dbReference type="GO" id="GO:0016020">
    <property type="term" value="C:membrane"/>
    <property type="evidence" value="ECO:0007669"/>
    <property type="project" value="UniProtKB-SubCell"/>
</dbReference>
<dbReference type="EMBL" id="JGYW01000004">
    <property type="protein sequence ID" value="KFI59107.1"/>
    <property type="molecule type" value="Genomic_DNA"/>
</dbReference>
<feature type="transmembrane region" description="Helical" evidence="5">
    <location>
        <begin position="293"/>
        <end position="311"/>
    </location>
</feature>
<feature type="transmembrane region" description="Helical" evidence="5">
    <location>
        <begin position="419"/>
        <end position="437"/>
    </location>
</feature>
<keyword evidence="4 5" id="KW-0472">Membrane</keyword>
<evidence type="ECO:0000256" key="3">
    <source>
        <dbReference type="ARBA" id="ARBA00022989"/>
    </source>
</evidence>
<keyword evidence="2 5" id="KW-0812">Transmembrane</keyword>
<comment type="caution">
    <text evidence="6">The sequence shown here is derived from an EMBL/GenBank/DDBJ whole genome shotgun (WGS) entry which is preliminary data.</text>
</comment>
<feature type="transmembrane region" description="Helical" evidence="5">
    <location>
        <begin position="53"/>
        <end position="70"/>
    </location>
</feature>
<dbReference type="AlphaFoldDB" id="A0A087AK07"/>
<proteinExistence type="predicted"/>
<feature type="transmembrane region" description="Helical" evidence="5">
    <location>
        <begin position="91"/>
        <end position="112"/>
    </location>
</feature>
<feature type="transmembrane region" description="Helical" evidence="5">
    <location>
        <begin position="174"/>
        <end position="194"/>
    </location>
</feature>
<evidence type="ECO:0000256" key="5">
    <source>
        <dbReference type="SAM" id="Phobius"/>
    </source>
</evidence>
<evidence type="ECO:0000256" key="1">
    <source>
        <dbReference type="ARBA" id="ARBA00004141"/>
    </source>
</evidence>
<dbReference type="InterPro" id="IPR002797">
    <property type="entry name" value="Polysacc_synth"/>
</dbReference>
<evidence type="ECO:0000256" key="4">
    <source>
        <dbReference type="ARBA" id="ARBA00023136"/>
    </source>
</evidence>